<name>A0A420G9T5_9SPHI</name>
<accession>A0A420G9T5</accession>
<feature type="domain" description="HTH araC/xylS-type" evidence="1">
    <location>
        <begin position="223"/>
        <end position="323"/>
    </location>
</feature>
<sequence length="330" mass="38155">MISPYELLLTTDFVYTDQARNAVRYPIRHARQQAWQSPVNQISEQLFDGRYAFLYYYEAWISEPITIYFKVKLPDLHLSYPLLGEQQIEGSRLDVPFDFSLLPGRGCYFYLPCGSYSLQLPIGRHILIGFVVDAGMFRPPAMHSFAFIEHLIQAKKKGSPLPLCAVAFRADPITVQYLLQVFVRLNPNTLDNEQLLLAHLIFLINLSRLHFLAEFGPAQHLAQRAQHALEHLISHAGAQAHIQEVAQLLGTSPANLSREYRRYWDKRIQDERNRLLLDHIEQVIWRYEKQATAAYEMGFAGPSELNRFIHKMTGLTTGQFKTYVQKKLHL</sequence>
<evidence type="ECO:0000313" key="3">
    <source>
        <dbReference type="Proteomes" id="UP000286402"/>
    </source>
</evidence>
<protein>
    <recommendedName>
        <fullName evidence="1">HTH araC/xylS-type domain-containing protein</fullName>
    </recommendedName>
</protein>
<organism evidence="2 3">
    <name type="scientific">Sphingobacterium siyangense</name>
    <dbReference type="NCBI Taxonomy" id="459529"/>
    <lineage>
        <taxon>Bacteria</taxon>
        <taxon>Pseudomonadati</taxon>
        <taxon>Bacteroidota</taxon>
        <taxon>Sphingobacteriia</taxon>
        <taxon>Sphingobacteriales</taxon>
        <taxon>Sphingobacteriaceae</taxon>
        <taxon>Sphingobacterium</taxon>
    </lineage>
</organism>
<dbReference type="AlphaFoldDB" id="A0A420G9T5"/>
<dbReference type="PROSITE" id="PS01124">
    <property type="entry name" value="HTH_ARAC_FAMILY_2"/>
    <property type="match status" value="1"/>
</dbReference>
<evidence type="ECO:0000259" key="1">
    <source>
        <dbReference type="PROSITE" id="PS01124"/>
    </source>
</evidence>
<dbReference type="EMBL" id="MCAQ01000001">
    <property type="protein sequence ID" value="RKF41945.1"/>
    <property type="molecule type" value="Genomic_DNA"/>
</dbReference>
<dbReference type="GO" id="GO:0003700">
    <property type="term" value="F:DNA-binding transcription factor activity"/>
    <property type="evidence" value="ECO:0007669"/>
    <property type="project" value="InterPro"/>
</dbReference>
<dbReference type="Proteomes" id="UP000286402">
    <property type="component" value="Unassembled WGS sequence"/>
</dbReference>
<evidence type="ECO:0000313" key="2">
    <source>
        <dbReference type="EMBL" id="RKF41945.1"/>
    </source>
</evidence>
<dbReference type="Gene3D" id="1.10.10.60">
    <property type="entry name" value="Homeodomain-like"/>
    <property type="match status" value="1"/>
</dbReference>
<comment type="caution">
    <text evidence="2">The sequence shown here is derived from an EMBL/GenBank/DDBJ whole genome shotgun (WGS) entry which is preliminary data.</text>
</comment>
<proteinExistence type="predicted"/>
<gene>
    <name evidence="2" type="ORF">BCY89_00050</name>
</gene>
<dbReference type="RefSeq" id="WP_120332350.1">
    <property type="nucleotide sequence ID" value="NZ_MCAQ01000001.1"/>
</dbReference>
<dbReference type="InterPro" id="IPR018060">
    <property type="entry name" value="HTH_AraC"/>
</dbReference>
<keyword evidence="3" id="KW-1185">Reference proteome</keyword>
<dbReference type="GO" id="GO:0043565">
    <property type="term" value="F:sequence-specific DNA binding"/>
    <property type="evidence" value="ECO:0007669"/>
    <property type="project" value="InterPro"/>
</dbReference>
<reference evidence="2 3" key="1">
    <citation type="submission" date="2016-07" db="EMBL/GenBank/DDBJ databases">
        <title>Genome analysis of Sphingobacterium siyangense T12B17.</title>
        <authorList>
            <person name="Xu D."/>
            <person name="Su Y."/>
            <person name="Zheng S."/>
        </authorList>
    </citation>
    <scope>NUCLEOTIDE SEQUENCE [LARGE SCALE GENOMIC DNA]</scope>
    <source>
        <strain evidence="2 3">T12B17</strain>
    </source>
</reference>